<sequence>MATVSEDYEWTRKMSSKFAFLLSSFCCFVAIEASFLVTINPTRVETGITHNVTVTCSYWGESSLSSLEKITMIRILHQKTTEPFSVVAEIRDNENNVHTSGLNSGVVVSGAIKTLDDSFVEILWPVATPDLYGHYRCDVIGFSITQDVITEKSPIVSILETNVTANDVLELLIREKEEMKNYCDARVAASESNFQTLLNNLRREEVSNNDILENTLRGELSALREDVNRLMETGVLQYWPEGTYALLSPQAGCPNNVGAIWTTGLVKIHTESTDRNYDQVSTNSHLLAPILERAGTNNFMYQHFCVSTTLSPGAAWPKGSYCINRKGDKCPTGFETGSIQWNEERTGSAGATTGAIPDGTYTAAIAKIFYCCRNDSDPFHPVYLPKARPFYLYRFKGTCQDVVGMKVTPELMVFDTDTTNADAYDNDWHPDGQINDVHLLLCYYEERV</sequence>
<dbReference type="Proteomes" id="UP001233172">
    <property type="component" value="Unassembled WGS sequence"/>
</dbReference>
<feature type="domain" description="Apextrin C-terminal" evidence="1">
    <location>
        <begin position="239"/>
        <end position="444"/>
    </location>
</feature>
<keyword evidence="3" id="KW-1185">Reference proteome</keyword>
<dbReference type="EMBL" id="JASAOG010000013">
    <property type="protein sequence ID" value="KAK0065465.1"/>
    <property type="molecule type" value="Genomic_DNA"/>
</dbReference>
<dbReference type="PANTHER" id="PTHR19324">
    <property type="entry name" value="PERFORIN-LIKE PROTEIN 1"/>
    <property type="match status" value="1"/>
</dbReference>
<reference evidence="2" key="1">
    <citation type="journal article" date="2023" name="PLoS Negl. Trop. Dis.">
        <title>A genome sequence for Biomphalaria pfeifferi, the major vector snail for the human-infecting parasite Schistosoma mansoni.</title>
        <authorList>
            <person name="Bu L."/>
            <person name="Lu L."/>
            <person name="Laidemitt M.R."/>
            <person name="Zhang S.M."/>
            <person name="Mutuku M."/>
            <person name="Mkoji G."/>
            <person name="Steinauer M."/>
            <person name="Loker E.S."/>
        </authorList>
    </citation>
    <scope>NUCLEOTIDE SEQUENCE</scope>
    <source>
        <strain evidence="2">KasaAsao</strain>
    </source>
</reference>
<evidence type="ECO:0000313" key="3">
    <source>
        <dbReference type="Proteomes" id="UP001233172"/>
    </source>
</evidence>
<evidence type="ECO:0000259" key="1">
    <source>
        <dbReference type="Pfam" id="PF16977"/>
    </source>
</evidence>
<dbReference type="AlphaFoldDB" id="A0AAD8FIE1"/>
<organism evidence="2 3">
    <name type="scientific">Biomphalaria pfeifferi</name>
    <name type="common">Bloodfluke planorb</name>
    <name type="synonym">Freshwater snail</name>
    <dbReference type="NCBI Taxonomy" id="112525"/>
    <lineage>
        <taxon>Eukaryota</taxon>
        <taxon>Metazoa</taxon>
        <taxon>Spiralia</taxon>
        <taxon>Lophotrochozoa</taxon>
        <taxon>Mollusca</taxon>
        <taxon>Gastropoda</taxon>
        <taxon>Heterobranchia</taxon>
        <taxon>Euthyneura</taxon>
        <taxon>Panpulmonata</taxon>
        <taxon>Hygrophila</taxon>
        <taxon>Lymnaeoidea</taxon>
        <taxon>Planorbidae</taxon>
        <taxon>Biomphalaria</taxon>
    </lineage>
</organism>
<evidence type="ECO:0000313" key="2">
    <source>
        <dbReference type="EMBL" id="KAK0065465.1"/>
    </source>
</evidence>
<name>A0AAD8FIE1_BIOPF</name>
<accession>A0AAD8FIE1</accession>
<reference evidence="2" key="2">
    <citation type="submission" date="2023-04" db="EMBL/GenBank/DDBJ databases">
        <authorList>
            <person name="Bu L."/>
            <person name="Lu L."/>
            <person name="Laidemitt M.R."/>
            <person name="Zhang S.M."/>
            <person name="Mutuku M."/>
            <person name="Mkoji G."/>
            <person name="Steinauer M."/>
            <person name="Loker E.S."/>
        </authorList>
    </citation>
    <scope>NUCLEOTIDE SEQUENCE</scope>
    <source>
        <strain evidence="2">KasaAsao</strain>
        <tissue evidence="2">Whole Snail</tissue>
    </source>
</reference>
<comment type="caution">
    <text evidence="2">The sequence shown here is derived from an EMBL/GenBank/DDBJ whole genome shotgun (WGS) entry which is preliminary data.</text>
</comment>
<proteinExistence type="predicted"/>
<dbReference type="Pfam" id="PF16977">
    <property type="entry name" value="ApeC"/>
    <property type="match status" value="1"/>
</dbReference>
<dbReference type="PANTHER" id="PTHR19324:SF33">
    <property type="entry name" value="MUCIN-5AC"/>
    <property type="match status" value="1"/>
</dbReference>
<protein>
    <recommendedName>
        <fullName evidence="1">Apextrin C-terminal domain-containing protein</fullName>
    </recommendedName>
</protein>
<gene>
    <name evidence="2" type="ORF">Bpfe_004898</name>
</gene>
<dbReference type="InterPro" id="IPR031569">
    <property type="entry name" value="ApeC"/>
</dbReference>